<dbReference type="AlphaFoldDB" id="A0A0U1P274"/>
<dbReference type="NCBIfam" id="TIGR02867">
    <property type="entry name" value="spore_II_P"/>
    <property type="match status" value="1"/>
</dbReference>
<dbReference type="InterPro" id="IPR010897">
    <property type="entry name" value="Spore_II_P"/>
</dbReference>
<gene>
    <name evidence="1" type="ORF">BN000_04204</name>
</gene>
<dbReference type="Pfam" id="PF07454">
    <property type="entry name" value="SpoIIP"/>
    <property type="match status" value="1"/>
</dbReference>
<dbReference type="RefSeq" id="WP_090637634.1">
    <property type="nucleotide sequence ID" value="NZ_CVRB01000004.1"/>
</dbReference>
<dbReference type="STRING" id="1499688.BN000_04204"/>
<sequence length="402" mass="45033">MKNTRIPGMFMVVQGTTVLKMSGMLTLFLVLVFSISGLLTSLNPQYRLMSTSVNEAATNINGKLLYQLMGWENHHFLTVDKTLTDTQNLGEVMFKLASNINLNDPRTLLGRELPGFYQFDGKIVVAGEGTKYTNMPIESAPPLEIMKAEKEASLQNLAGIDQQTGTKSPTAPSGQTTGGRQVVYVYFTHNRESYLPYLQGVTDPDSAYHSQINVTKIGDQLKTSLEERGIGTYIDKTDIQANLNKKGLSYDDSYKESRSVVQTAMTSNRDLQYLFDIHRDSQRKDTTTITINGQPYARLDFVIGGKNPNYEKNQKLAIELHNLFEKKYKGLSRGVLVKNFATSNSVYNQNLSDKAILIEFGGVDNTFEELNRSAEALANVFSEYYWQAEKVNKDAEQGTNKQ</sequence>
<dbReference type="EMBL" id="CVRB01000004">
    <property type="protein sequence ID" value="CRK84202.1"/>
    <property type="molecule type" value="Genomic_DNA"/>
</dbReference>
<dbReference type="Proteomes" id="UP000199087">
    <property type="component" value="Unassembled WGS sequence"/>
</dbReference>
<protein>
    <submittedName>
        <fullName evidence="1">Spore autolysin (Stage II sporulation)</fullName>
    </submittedName>
</protein>
<keyword evidence="2" id="KW-1185">Reference proteome</keyword>
<reference evidence="2" key="1">
    <citation type="submission" date="2015-05" db="EMBL/GenBank/DDBJ databases">
        <authorList>
            <person name="Urmite Genomes"/>
        </authorList>
    </citation>
    <scope>NUCLEOTIDE SEQUENCE [LARGE SCALE GENOMIC DNA]</scope>
    <source>
        <strain evidence="2">LF1</strain>
    </source>
</reference>
<dbReference type="OrthoDB" id="1633470at2"/>
<accession>A0A0U1P274</accession>
<evidence type="ECO:0000313" key="2">
    <source>
        <dbReference type="Proteomes" id="UP000199087"/>
    </source>
</evidence>
<evidence type="ECO:0000313" key="1">
    <source>
        <dbReference type="EMBL" id="CRK84202.1"/>
    </source>
</evidence>
<organism evidence="1 2">
    <name type="scientific">Neobacillus massiliamazoniensis</name>
    <dbReference type="NCBI Taxonomy" id="1499688"/>
    <lineage>
        <taxon>Bacteria</taxon>
        <taxon>Bacillati</taxon>
        <taxon>Bacillota</taxon>
        <taxon>Bacilli</taxon>
        <taxon>Bacillales</taxon>
        <taxon>Bacillaceae</taxon>
        <taxon>Neobacillus</taxon>
    </lineage>
</organism>
<dbReference type="SUPFAM" id="SSF53187">
    <property type="entry name" value="Zn-dependent exopeptidases"/>
    <property type="match status" value="1"/>
</dbReference>
<name>A0A0U1P274_9BACI</name>
<proteinExistence type="predicted"/>